<accession>A0ACD1BH39</accession>
<evidence type="ECO:0000313" key="2">
    <source>
        <dbReference type="Proteomes" id="UP000594603"/>
    </source>
</evidence>
<organism evidence="1 2">
    <name type="scientific">Candidatus Sarcina troglodytae</name>
    <dbReference type="NCBI Taxonomy" id="2726954"/>
    <lineage>
        <taxon>Bacteria</taxon>
        <taxon>Bacillati</taxon>
        <taxon>Bacillota</taxon>
        <taxon>Clostridia</taxon>
        <taxon>Eubacteriales</taxon>
        <taxon>Clostridiaceae</taxon>
        <taxon>Sarcina</taxon>
    </lineage>
</organism>
<proteinExistence type="predicted"/>
<keyword evidence="2" id="KW-1185">Reference proteome</keyword>
<geneLocation type="plasmid" evidence="1 2">
    <name>p8</name>
</geneLocation>
<protein>
    <submittedName>
        <fullName evidence="1">SPASM domain-containing protein</fullName>
    </submittedName>
</protein>
<evidence type="ECO:0000313" key="1">
    <source>
        <dbReference type="EMBL" id="QPJ86760.1"/>
    </source>
</evidence>
<keyword evidence="1" id="KW-0614">Plasmid</keyword>
<dbReference type="Proteomes" id="UP000594603">
    <property type="component" value="Plasmid p8"/>
</dbReference>
<dbReference type="EMBL" id="CP051762">
    <property type="protein sequence ID" value="QPJ86760.1"/>
    <property type="molecule type" value="Genomic_DNA"/>
</dbReference>
<sequence length="443" mass="51907">MFKKSIYNIIINPNNNDDYEKEFIIYNTYSSALAILNNELKKIYDNIEKVNNKSENEQFLFENGFIVDENINEYKKLCSDERLNRYNSKILNLTIAPTLSCNMNCIYCYEDNLNIKMNNEVINAILIFIDGKIKKDNIEKINILWYGGEPLLQVDTIKFLSEKIIELTNKYSIDYSSSIVTNGVLINENFRDFFRECKIKNIQITLDGLSNIHNKRRPLKNGLDSFEIIIKNIEYISKYINVIIRVNIDKENYKEISKLLDFFINKNLIEKTKFYFYPVVKKNTSACKVSSNNCLSTNEFKKIEKELLYKLYNTNNINSIHNLYPRRSPNFCTAICNNSFVIDPEGYLYTCWDYIGIKEKSIGTIFNRLNINNEYSKWLLLDTPIECSECKLVPLCKGGCPASRIATKNKYCCDPKLVNIEEKLKLIYYNYNSKNKCTNEDVQ</sequence>
<name>A0ACD1BH39_9CLOT</name>
<reference evidence="1" key="1">
    <citation type="submission" date="2020-04" db="EMBL/GenBank/DDBJ databases">
        <title>A novel bacterium ('Candidatus Sarcina troglodytae' sp. nov.) linked to a protracted, uniformly lethal epizootic among sanctuary western chimpanzees (Pan troglodytes verus) in Sierra Leone.</title>
        <authorList>
            <person name="Owens L.A."/>
            <person name="Colitti B."/>
            <person name="Hirji I."/>
            <person name="Pizaro A."/>
            <person name="Jaffe J.E."/>
            <person name="Moittie S."/>
            <person name="Bishop-Lilly K.A."/>
            <person name="Estrella L.A."/>
            <person name="Voegtly L.J."/>
            <person name="Kuhn J.H."/>
            <person name="Suen G."/>
            <person name="Deblois C.L."/>
            <person name="Dunn C."/>
            <person name="Juan-Salles C."/>
            <person name="Goldberg T.L."/>
        </authorList>
    </citation>
    <scope>NUCLEOTIDE SEQUENCE</scope>
    <source>
        <strain evidence="1">JB2</strain>
    </source>
</reference>
<gene>
    <name evidence="1" type="ORF">HH195_12375</name>
</gene>